<feature type="domain" description="FP protein C-terminal" evidence="1">
    <location>
        <begin position="66"/>
        <end position="109"/>
    </location>
</feature>
<dbReference type="AlphaFoldDB" id="A0A835G863"/>
<comment type="caution">
    <text evidence="2">The sequence shown here is derived from an EMBL/GenBank/DDBJ whole genome shotgun (WGS) entry which is preliminary data.</text>
</comment>
<keyword evidence="3" id="KW-1185">Reference proteome</keyword>
<protein>
    <recommendedName>
        <fullName evidence="1">FP protein C-terminal domain-containing protein</fullName>
    </recommendedName>
</protein>
<dbReference type="EMBL" id="JACKWZ010000315">
    <property type="protein sequence ID" value="KAF9409488.1"/>
    <property type="molecule type" value="Genomic_DNA"/>
</dbReference>
<dbReference type="Pfam" id="PF25298">
    <property type="entry name" value="Baculo_FP_2nd"/>
    <property type="match status" value="1"/>
</dbReference>
<evidence type="ECO:0000313" key="3">
    <source>
        <dbReference type="Proteomes" id="UP000648187"/>
    </source>
</evidence>
<reference evidence="2" key="1">
    <citation type="submission" date="2020-08" db="EMBL/GenBank/DDBJ databases">
        <title>Spodoptera exigua strain:BAW_Kor-Di-RS1 Genome sequencing and assembly.</title>
        <authorList>
            <person name="Kim J."/>
            <person name="Nam H.Y."/>
            <person name="Kwon M."/>
            <person name="Choi J.H."/>
            <person name="Cho S.R."/>
            <person name="Kim G.-H."/>
        </authorList>
    </citation>
    <scope>NUCLEOTIDE SEQUENCE</scope>
    <source>
        <strain evidence="2">BAW_Kor-Di-RS1</strain>
        <tissue evidence="2">Whole-body</tissue>
    </source>
</reference>
<name>A0A835G863_SPOEX</name>
<sequence length="180" mass="20654">MENNKSNPASKKPKAVICKLSSKAHRDNLLGAIQIYNRKNPKNKLNTKLIGYGDTESPVYVSEHLTPANKSLHAATRIAAKEKNYKYVWVRNGKIFIRKDETATSQIITHHSVQENLLKNPKYFWSYIKHKRDNKSTIPKKMTLNNAVATDGDSIANLFAENFASVKQQLRSFRYEQFLM</sequence>
<organism evidence="2 3">
    <name type="scientific">Spodoptera exigua</name>
    <name type="common">Beet armyworm</name>
    <name type="synonym">Noctua fulgens</name>
    <dbReference type="NCBI Taxonomy" id="7107"/>
    <lineage>
        <taxon>Eukaryota</taxon>
        <taxon>Metazoa</taxon>
        <taxon>Ecdysozoa</taxon>
        <taxon>Arthropoda</taxon>
        <taxon>Hexapoda</taxon>
        <taxon>Insecta</taxon>
        <taxon>Pterygota</taxon>
        <taxon>Neoptera</taxon>
        <taxon>Endopterygota</taxon>
        <taxon>Lepidoptera</taxon>
        <taxon>Glossata</taxon>
        <taxon>Ditrysia</taxon>
        <taxon>Noctuoidea</taxon>
        <taxon>Noctuidae</taxon>
        <taxon>Amphipyrinae</taxon>
        <taxon>Spodoptera</taxon>
    </lineage>
</organism>
<dbReference type="InterPro" id="IPR057251">
    <property type="entry name" value="FP_C"/>
</dbReference>
<dbReference type="Proteomes" id="UP000648187">
    <property type="component" value="Unassembled WGS sequence"/>
</dbReference>
<accession>A0A835G863</accession>
<evidence type="ECO:0000313" key="2">
    <source>
        <dbReference type="EMBL" id="KAF9409488.1"/>
    </source>
</evidence>
<gene>
    <name evidence="2" type="ORF">HW555_011163</name>
</gene>
<evidence type="ECO:0000259" key="1">
    <source>
        <dbReference type="Pfam" id="PF25298"/>
    </source>
</evidence>
<proteinExistence type="predicted"/>